<dbReference type="EMBL" id="MQUR01000027">
    <property type="protein sequence ID" value="OLZ67080.1"/>
    <property type="molecule type" value="Genomic_DNA"/>
</dbReference>
<dbReference type="PANTHER" id="PTHR33744:SF17">
    <property type="entry name" value="CONSERVED PROTEIN"/>
    <property type="match status" value="1"/>
</dbReference>
<feature type="domain" description="CdaR GGDEF-like" evidence="3">
    <location>
        <begin position="301"/>
        <end position="429"/>
    </location>
</feature>
<accession>A0ABX3G2X3</accession>
<dbReference type="Proteomes" id="UP000187151">
    <property type="component" value="Unassembled WGS sequence"/>
</dbReference>
<feature type="domain" description="PucR C-terminal helix-turn-helix" evidence="2">
    <location>
        <begin position="487"/>
        <end position="540"/>
    </location>
</feature>
<gene>
    <name evidence="4" type="ORF">AVW11_14535</name>
</gene>
<dbReference type="InterPro" id="IPR041522">
    <property type="entry name" value="CdaR_GGDEF"/>
</dbReference>
<evidence type="ECO:0000313" key="5">
    <source>
        <dbReference type="Proteomes" id="UP000187151"/>
    </source>
</evidence>
<dbReference type="InterPro" id="IPR051448">
    <property type="entry name" value="CdaR-like_regulators"/>
</dbReference>
<sequence>MSDLTIALDDSATLGGVLDGAGPAGIRLLTAPAGLGVPVRGTVIYDAGDRIAESPGGLLLLVGVDPSDPRALALPGQAAARGCTVVVVKRRGQAAAPFLGEAERHGVAVLAAEDDLPWRNIDAVLSCALTGAGTATVPGAVPMGGELYALADHLAAVVGGAAVVEDLARRVIAYSSVPGVRIDAPRERGILQRRIEDLPELPEQRRQYQRVLSSQTVVRFPAIGAELPRAAVAVRAGTLPLGTLWVIEPEDGICEEGMAALAETARLVAPHLLRLLNLPEAERRLRRETFLTLLDAGPAPQEACSLLGIRPGVPFRLLAFAPPGTAAGGEAFPVAAAALATVLEHAESELARQAAAHRPDVTVATTGGIVFVLLPYAAQDADGGRFAEAALAALRRSVSAGMRAALSRPCRDAGASASLRREAEAVLRATVDAPAGAAAATVEQVRHRILLDRLGDELERDPWLRLSGIDELAAHDAEHGTAYGASIAAWLDELGDIATAASLLRVHPNTLRHRLRRARELFALDLDDPDVRLAVWLELRRSARPAPPGPRLP</sequence>
<evidence type="ECO:0000259" key="2">
    <source>
        <dbReference type="Pfam" id="PF13556"/>
    </source>
</evidence>
<dbReference type="InterPro" id="IPR042070">
    <property type="entry name" value="PucR_C-HTH_sf"/>
</dbReference>
<protein>
    <recommendedName>
        <fullName evidence="6">PucR family transcriptional regulator</fullName>
    </recommendedName>
</protein>
<organism evidence="4 5">
    <name type="scientific">Streptomyces amritsarensis</name>
    <dbReference type="NCBI Taxonomy" id="681158"/>
    <lineage>
        <taxon>Bacteria</taxon>
        <taxon>Bacillati</taxon>
        <taxon>Actinomycetota</taxon>
        <taxon>Actinomycetes</taxon>
        <taxon>Kitasatosporales</taxon>
        <taxon>Streptomycetaceae</taxon>
        <taxon>Streptomyces</taxon>
    </lineage>
</organism>
<comment type="similarity">
    <text evidence="1">Belongs to the CdaR family.</text>
</comment>
<evidence type="ECO:0000313" key="4">
    <source>
        <dbReference type="EMBL" id="OLZ67080.1"/>
    </source>
</evidence>
<keyword evidence="5" id="KW-1185">Reference proteome</keyword>
<dbReference type="Pfam" id="PF13556">
    <property type="entry name" value="HTH_30"/>
    <property type="match status" value="1"/>
</dbReference>
<comment type="caution">
    <text evidence="4">The sequence shown here is derived from an EMBL/GenBank/DDBJ whole genome shotgun (WGS) entry which is preliminary data.</text>
</comment>
<dbReference type="Gene3D" id="1.10.10.2840">
    <property type="entry name" value="PucR C-terminal helix-turn-helix domain"/>
    <property type="match status" value="1"/>
</dbReference>
<dbReference type="InterPro" id="IPR025736">
    <property type="entry name" value="PucR_C-HTH_dom"/>
</dbReference>
<reference evidence="4 5" key="1">
    <citation type="submission" date="2016-01" db="EMBL/GenBank/DDBJ databases">
        <title>Streptomyces amritsarensis strain MTCC 11845 genome sequencing and assembly.</title>
        <authorList>
            <person name="Sharma D."/>
            <person name="Nair G.R."/>
            <person name="Kaur G."/>
            <person name="Manhas R.K."/>
            <person name="Mayilraj S."/>
        </authorList>
    </citation>
    <scope>NUCLEOTIDE SEQUENCE [LARGE SCALE GENOMIC DNA]</scope>
    <source>
        <strain evidence="4 5">MTCC 11845</strain>
    </source>
</reference>
<dbReference type="RefSeq" id="WP_076044179.1">
    <property type="nucleotide sequence ID" value="NZ_MQUR01000027.1"/>
</dbReference>
<proteinExistence type="inferred from homology"/>
<evidence type="ECO:0008006" key="6">
    <source>
        <dbReference type="Google" id="ProtNLM"/>
    </source>
</evidence>
<evidence type="ECO:0000256" key="1">
    <source>
        <dbReference type="ARBA" id="ARBA00006754"/>
    </source>
</evidence>
<name>A0ABX3G2X3_9ACTN</name>
<evidence type="ECO:0000259" key="3">
    <source>
        <dbReference type="Pfam" id="PF17853"/>
    </source>
</evidence>
<dbReference type="Pfam" id="PF17853">
    <property type="entry name" value="GGDEF_2"/>
    <property type="match status" value="1"/>
</dbReference>
<dbReference type="PANTHER" id="PTHR33744">
    <property type="entry name" value="CARBOHYDRATE DIACID REGULATOR"/>
    <property type="match status" value="1"/>
</dbReference>